<dbReference type="PANTHER" id="PTHR36848">
    <property type="entry name" value="DNA-BINDING PROTEIN (PUTATIVE SECRETED PROTEIN)-RELATED"/>
    <property type="match status" value="1"/>
</dbReference>
<accession>A0ABP0AYZ1</accession>
<organism evidence="3 4">
    <name type="scientific">Sporothrix curviconia</name>
    <dbReference type="NCBI Taxonomy" id="1260050"/>
    <lineage>
        <taxon>Eukaryota</taxon>
        <taxon>Fungi</taxon>
        <taxon>Dikarya</taxon>
        <taxon>Ascomycota</taxon>
        <taxon>Pezizomycotina</taxon>
        <taxon>Sordariomycetes</taxon>
        <taxon>Sordariomycetidae</taxon>
        <taxon>Ophiostomatales</taxon>
        <taxon>Ophiostomataceae</taxon>
        <taxon>Sporothrix</taxon>
    </lineage>
</organism>
<evidence type="ECO:0000256" key="2">
    <source>
        <dbReference type="SAM" id="SignalP"/>
    </source>
</evidence>
<dbReference type="EMBL" id="CAWUHB010000005">
    <property type="protein sequence ID" value="CAK7212301.1"/>
    <property type="molecule type" value="Genomic_DNA"/>
</dbReference>
<feature type="signal peptide" evidence="2">
    <location>
        <begin position="1"/>
        <end position="16"/>
    </location>
</feature>
<protein>
    <recommendedName>
        <fullName evidence="5">Secreted protein</fullName>
    </recommendedName>
</protein>
<evidence type="ECO:0000313" key="4">
    <source>
        <dbReference type="Proteomes" id="UP001642405"/>
    </source>
</evidence>
<dbReference type="InterPro" id="IPR008979">
    <property type="entry name" value="Galactose-bd-like_sf"/>
</dbReference>
<keyword evidence="2" id="KW-0732">Signal</keyword>
<feature type="chain" id="PRO_5047124142" description="Secreted protein" evidence="2">
    <location>
        <begin position="17"/>
        <end position="1079"/>
    </location>
</feature>
<dbReference type="PANTHER" id="PTHR36848:SF2">
    <property type="entry name" value="SECRETED PROTEIN"/>
    <property type="match status" value="1"/>
</dbReference>
<sequence length="1079" mass="117075">MHLLRLVLNVLLNVLCIDRWSPFFNPHARRDNVDVLHHTDVAASFRDPPVAYRARLRYWLPDAHVCLDQVYDDIAQAGARGAAGVELLGFYLYGAEPGTPVPTDWSEYGWGTPAWKRVLDTAIRAHRDHGLLLDVAMGPNQGQGVPAHEDDPGLLWDLVPHHAIVRGGRGTPRVGFHGTVPGWGTGELLAVVTAQITNTTTMTTSTTGRPQSHRGHWDSDTQAQTTTQYTLAERSLVDVTPRVREDGWLDVDLTADTDDTDAHHIVFAVYQVRSGARTQQPPGAVAGPQTPPPDYVHNGSWTVDHFSAAGARVMAAFWEQHLLANGTREQLRQVARCAWEDSVEINPNVYWTPSLPAAFARRHGYALAAYYPLLFHDNSLTNHFADRFVTDEPDAGHSHVAAYRMVLADKYAEYLDALRAWANRELGVAWSAQIGYNMAVDMPSLVAKADIPECEDLAFGSNIDAYRQFSAPALWAGRPVVSAEVGAQLGQAFQMTLPRWLPLLHRLFAGGVNAVVLHGLPYSGAYPSTTWPGYVPFTYAWSDMLGRQQPAWDHIKEPFFDYLARTMYLLQQGIPRLDVAFYQHRTSYKRPATGYEPGDLLAAGYTYGYLDPQTLASSGDGGGGAAGAAAVVKDGVLAPDRQAYKALLVRGSDTIPTVQAADTLAQHAHAGLPVVFAGGLPSFLGGPRGHHNAAARAYVHQTLHALRHLPNVHFVAREDGLAEVLRSIGVTPRTEILSSSSSSSHWWPVWRQTADKRAHYAMLYHDGEARSSVSVAFASTGRPYRYDASSGAVTPINVYSRTANTTVLRFEMAPHQAVLVGFHDDEPPAWHATSASAGVLDVRSTDGGGLAAIVRSLAAHNSHPERAWVETSDGAVHRMPAVEAAPLTLHDWILVVEHWDPPDELSNSAAASAVRWNSSHRLDRLVSWQHIPGLQHVSGRGYYATTFAWPGSRDGHGDGHGALLSLGPVVHTMAVSVNGHALPPLDAMAPATLDISPYLVAGGQSNTVEVVVSTTLANRMAPIWDTLRTSGAPPTGLFGAPTKPPGDADSGLLGPVQVIPYRVVSLREQAETGLVKQAG</sequence>
<keyword evidence="4" id="KW-1185">Reference proteome</keyword>
<dbReference type="InterPro" id="IPR053161">
    <property type="entry name" value="Ulvan_degrading_GH"/>
</dbReference>
<comment type="caution">
    <text evidence="3">The sequence shown here is derived from an EMBL/GenBank/DDBJ whole genome shotgun (WGS) entry which is preliminary data.</text>
</comment>
<evidence type="ECO:0008006" key="5">
    <source>
        <dbReference type="Google" id="ProtNLM"/>
    </source>
</evidence>
<proteinExistence type="predicted"/>
<name>A0ABP0AYZ1_9PEZI</name>
<dbReference type="Proteomes" id="UP001642405">
    <property type="component" value="Unassembled WGS sequence"/>
</dbReference>
<reference evidence="3 4" key="1">
    <citation type="submission" date="2024-01" db="EMBL/GenBank/DDBJ databases">
        <authorList>
            <person name="Allen C."/>
            <person name="Tagirdzhanova G."/>
        </authorList>
    </citation>
    <scope>NUCLEOTIDE SEQUENCE [LARGE SCALE GENOMIC DNA]</scope>
</reference>
<gene>
    <name evidence="3" type="ORF">SCUCBS95973_001417</name>
</gene>
<dbReference type="SUPFAM" id="SSF49785">
    <property type="entry name" value="Galactose-binding domain-like"/>
    <property type="match status" value="1"/>
</dbReference>
<dbReference type="Gene3D" id="2.60.120.260">
    <property type="entry name" value="Galactose-binding domain-like"/>
    <property type="match status" value="1"/>
</dbReference>
<feature type="region of interest" description="Disordered" evidence="1">
    <location>
        <begin position="201"/>
        <end position="223"/>
    </location>
</feature>
<evidence type="ECO:0000313" key="3">
    <source>
        <dbReference type="EMBL" id="CAK7212301.1"/>
    </source>
</evidence>
<evidence type="ECO:0000256" key="1">
    <source>
        <dbReference type="SAM" id="MobiDB-lite"/>
    </source>
</evidence>
<dbReference type="Pfam" id="PF17132">
    <property type="entry name" value="Glyco_hydro_106"/>
    <property type="match status" value="1"/>
</dbReference>